<dbReference type="SUPFAM" id="SSF52402">
    <property type="entry name" value="Adenine nucleotide alpha hydrolases-like"/>
    <property type="match status" value="1"/>
</dbReference>
<dbReference type="AlphaFoldDB" id="A0A0R3SUQ1"/>
<reference evidence="3 5" key="3">
    <citation type="submission" date="2019-07" db="EMBL/GenBank/DDBJ databases">
        <authorList>
            <person name="Jastrzebski P J."/>
            <person name="Paukszto L."/>
            <person name="Jastrzebski P J."/>
        </authorList>
    </citation>
    <scope>NUCLEOTIDE SEQUENCE [LARGE SCALE GENOMIC DNA]</scope>
    <source>
        <strain evidence="3 5">WMS-il1</strain>
    </source>
</reference>
<dbReference type="InterPro" id="IPR014729">
    <property type="entry name" value="Rossmann-like_a/b/a_fold"/>
</dbReference>
<keyword evidence="5" id="KW-1185">Reference proteome</keyword>
<organism evidence="6">
    <name type="scientific">Hymenolepis diminuta</name>
    <name type="common">Rat tapeworm</name>
    <dbReference type="NCBI Taxonomy" id="6216"/>
    <lineage>
        <taxon>Eukaryota</taxon>
        <taxon>Metazoa</taxon>
        <taxon>Spiralia</taxon>
        <taxon>Lophotrochozoa</taxon>
        <taxon>Platyhelminthes</taxon>
        <taxon>Cestoda</taxon>
        <taxon>Eucestoda</taxon>
        <taxon>Cyclophyllidea</taxon>
        <taxon>Hymenolepididae</taxon>
        <taxon>Hymenolepis</taxon>
    </lineage>
</organism>
<dbReference type="Gene3D" id="3.40.50.620">
    <property type="entry name" value="HUPs"/>
    <property type="match status" value="1"/>
</dbReference>
<name>A0A0R3SUQ1_HYMDI</name>
<gene>
    <name evidence="2" type="ORF">HDID_LOCUS9239</name>
    <name evidence="3" type="ORF">WMSIL1_LOCUS15025</name>
</gene>
<dbReference type="EMBL" id="UYSG01011243">
    <property type="protein sequence ID" value="VDL61557.1"/>
    <property type="molecule type" value="Genomic_DNA"/>
</dbReference>
<dbReference type="CDD" id="cd23659">
    <property type="entry name" value="USP_At3g01520-like"/>
    <property type="match status" value="1"/>
</dbReference>
<sequence>MNDRVFLFPVDDKRTTQRAFLWFINTFVQSRDEVVVLHVIKPIDDVVEELGYSVFSSYPAPTRGLVMDNRVAEARKICSTYLEFAHSRGLTGIRGSISTHEKVEEAIVKSAMVNKATTIVMPTRGLGRWRLFWGNSVSGFVSKHSTIPLIIIPPYKEHRRKSQL</sequence>
<dbReference type="PANTHER" id="PTHR46989:SF3">
    <property type="entry name" value="USPA DOMAIN-CONTAINING PROTEIN"/>
    <property type="match status" value="1"/>
</dbReference>
<dbReference type="STRING" id="6216.A0A0R3SUQ1"/>
<dbReference type="Proteomes" id="UP000321570">
    <property type="component" value="Unassembled WGS sequence"/>
</dbReference>
<dbReference type="EMBL" id="CABIJS010000719">
    <property type="protein sequence ID" value="VUZ57813.1"/>
    <property type="molecule type" value="Genomic_DNA"/>
</dbReference>
<evidence type="ECO:0000313" key="4">
    <source>
        <dbReference type="Proteomes" id="UP000274504"/>
    </source>
</evidence>
<reference evidence="6" key="1">
    <citation type="submission" date="2017-02" db="UniProtKB">
        <authorList>
            <consortium name="WormBaseParasite"/>
        </authorList>
    </citation>
    <scope>IDENTIFICATION</scope>
</reference>
<evidence type="ECO:0000313" key="3">
    <source>
        <dbReference type="EMBL" id="VUZ57813.1"/>
    </source>
</evidence>
<accession>A0A0R3SUQ1</accession>
<dbReference type="Pfam" id="PF00582">
    <property type="entry name" value="Usp"/>
    <property type="match status" value="1"/>
</dbReference>
<dbReference type="Proteomes" id="UP000274504">
    <property type="component" value="Unassembled WGS sequence"/>
</dbReference>
<feature type="domain" description="UspA" evidence="1">
    <location>
        <begin position="6"/>
        <end position="153"/>
    </location>
</feature>
<dbReference type="OrthoDB" id="843225at2759"/>
<dbReference type="WBParaSite" id="HDID_0000924101-mRNA-1">
    <property type="protein sequence ID" value="HDID_0000924101-mRNA-1"/>
    <property type="gene ID" value="HDID_0000924101"/>
</dbReference>
<proteinExistence type="predicted"/>
<dbReference type="InterPro" id="IPR006016">
    <property type="entry name" value="UspA"/>
</dbReference>
<reference evidence="2 4" key="2">
    <citation type="submission" date="2018-11" db="EMBL/GenBank/DDBJ databases">
        <authorList>
            <consortium name="Pathogen Informatics"/>
        </authorList>
    </citation>
    <scope>NUCLEOTIDE SEQUENCE [LARGE SCALE GENOMIC DNA]</scope>
</reference>
<evidence type="ECO:0000313" key="6">
    <source>
        <dbReference type="WBParaSite" id="HDID_0000924101-mRNA-1"/>
    </source>
</evidence>
<dbReference type="PANTHER" id="PTHR46989">
    <property type="entry name" value="USP DOMAIN-CONTAINING PROTEIN"/>
    <property type="match status" value="1"/>
</dbReference>
<evidence type="ECO:0000313" key="2">
    <source>
        <dbReference type="EMBL" id="VDL61557.1"/>
    </source>
</evidence>
<evidence type="ECO:0000313" key="5">
    <source>
        <dbReference type="Proteomes" id="UP000321570"/>
    </source>
</evidence>
<protein>
    <submittedName>
        <fullName evidence="6">Usp domain-containing protein</fullName>
    </submittedName>
</protein>
<evidence type="ECO:0000259" key="1">
    <source>
        <dbReference type="Pfam" id="PF00582"/>
    </source>
</evidence>